<accession>A0A2H6KFD3</accession>
<comment type="caution">
    <text evidence="1">The sequence shown here is derived from an EMBL/GenBank/DDBJ whole genome shotgun (WGS) entry which is preliminary data.</text>
</comment>
<protein>
    <recommendedName>
        <fullName evidence="3">RAP domain-containing protein</fullName>
    </recommendedName>
</protein>
<name>A0A2H6KFD3_9APIC</name>
<keyword evidence="2" id="KW-1185">Reference proteome</keyword>
<dbReference type="GO" id="GO:0044528">
    <property type="term" value="P:regulation of mitochondrial mRNA stability"/>
    <property type="evidence" value="ECO:0007669"/>
    <property type="project" value="TreeGrafter"/>
</dbReference>
<organism evidence="1 2">
    <name type="scientific">Babesia ovata</name>
    <dbReference type="NCBI Taxonomy" id="189622"/>
    <lineage>
        <taxon>Eukaryota</taxon>
        <taxon>Sar</taxon>
        <taxon>Alveolata</taxon>
        <taxon>Apicomplexa</taxon>
        <taxon>Aconoidasida</taxon>
        <taxon>Piroplasmida</taxon>
        <taxon>Babesiidae</taxon>
        <taxon>Babesia</taxon>
    </lineage>
</organism>
<dbReference type="AlphaFoldDB" id="A0A2H6KFD3"/>
<dbReference type="VEuPathDB" id="PiroplasmaDB:BOVATA_031900"/>
<dbReference type="EMBL" id="BDSA01000003">
    <property type="protein sequence ID" value="GBE61697.1"/>
    <property type="molecule type" value="Genomic_DNA"/>
</dbReference>
<proteinExistence type="predicted"/>
<dbReference type="GO" id="GO:0035770">
    <property type="term" value="C:ribonucleoprotein granule"/>
    <property type="evidence" value="ECO:0007669"/>
    <property type="project" value="TreeGrafter"/>
</dbReference>
<dbReference type="GeneID" id="39875467"/>
<dbReference type="PANTHER" id="PTHR21228">
    <property type="entry name" value="FAST LEU-RICH DOMAIN-CONTAINING"/>
    <property type="match status" value="1"/>
</dbReference>
<gene>
    <name evidence="1" type="ORF">BOVATA_031900</name>
</gene>
<dbReference type="OrthoDB" id="419431at2759"/>
<dbReference type="GO" id="GO:0000963">
    <property type="term" value="P:mitochondrial RNA processing"/>
    <property type="evidence" value="ECO:0007669"/>
    <property type="project" value="TreeGrafter"/>
</dbReference>
<dbReference type="GO" id="GO:0003723">
    <property type="term" value="F:RNA binding"/>
    <property type="evidence" value="ECO:0007669"/>
    <property type="project" value="TreeGrafter"/>
</dbReference>
<dbReference type="RefSeq" id="XP_028867940.1">
    <property type="nucleotide sequence ID" value="XM_029012107.1"/>
</dbReference>
<dbReference type="InterPro" id="IPR050870">
    <property type="entry name" value="FAST_kinase"/>
</dbReference>
<evidence type="ECO:0008006" key="3">
    <source>
        <dbReference type="Google" id="ProtNLM"/>
    </source>
</evidence>
<dbReference type="Proteomes" id="UP000236319">
    <property type="component" value="Unassembled WGS sequence"/>
</dbReference>
<dbReference type="GO" id="GO:0005759">
    <property type="term" value="C:mitochondrial matrix"/>
    <property type="evidence" value="ECO:0007669"/>
    <property type="project" value="TreeGrafter"/>
</dbReference>
<evidence type="ECO:0000313" key="2">
    <source>
        <dbReference type="Proteomes" id="UP000236319"/>
    </source>
</evidence>
<evidence type="ECO:0000313" key="1">
    <source>
        <dbReference type="EMBL" id="GBE61697.1"/>
    </source>
</evidence>
<sequence length="674" mass="74602">MLQCSRFLRLCSILRGHCRVARRSFVGIDRPVPEDFGHEAAVVGTEPSASFGALQVPEANLASSLDSCSSCEDVCSVFKERRPRLKPAELILLLSRVVQLGCRQRRDADQALCELWPRTDFCLVALCCLHGRHDVMHLPSGVGDMYTDVISRIDCFSPTELLYLVRMGAYIRGYHNRILRSHCERILSTSAWRLDYTDLCRTATVLACSSDSVPFAKLIGHVCVSRLLELPQCQRMMVFGALAAAKHGSTLFLQSCVRHALNRNVFTGTDAIKALVCYARKPSACSPAVFENLLRRCVDLDLSCLEPLELCDLLWVTCKYSDMSREMFQRCEPLLLQHCATLPGRNVSMLLWALADSGFESPALLSALESAATASAASMSPANVALCVNSLSQLKGAGEASDFHVKIEEEVIANIMHFNGLDLAMLAEGYARLGLGSATLHQCIQESALRYADDLPADCLSKLLWSYGHLVGRESFFAGLQFSLLQRVNQFSAHELCRALWSYAVQRFFDVAFWNSCLTLLDVNQVRGNRRCSLLYPALADLVAVRKELLTADVLRLINLTKGMFMNDELASYCADTGERLARALGSLNITASTGDVFEGFLLDASFEHQGVRHAVLVYTRANTVDSGSRPSGGMILKARYLRRHGIKVLHVLRDAFMAMDENQCAALLSRQLS</sequence>
<dbReference type="PANTHER" id="PTHR21228:SF40">
    <property type="entry name" value="LD45607P"/>
    <property type="match status" value="1"/>
</dbReference>
<reference evidence="1 2" key="1">
    <citation type="journal article" date="2017" name="BMC Genomics">
        <title>Whole-genome assembly of Babesia ovata and comparative genomics between closely related pathogens.</title>
        <authorList>
            <person name="Yamagishi J."/>
            <person name="Asada M."/>
            <person name="Hakimi H."/>
            <person name="Tanaka T.Q."/>
            <person name="Sugimoto C."/>
            <person name="Kawazu S."/>
        </authorList>
    </citation>
    <scope>NUCLEOTIDE SEQUENCE [LARGE SCALE GENOMIC DNA]</scope>
    <source>
        <strain evidence="1 2">Miyake</strain>
    </source>
</reference>